<keyword evidence="8" id="KW-1185">Reference proteome</keyword>
<dbReference type="NCBIfam" id="TIGR01453">
    <property type="entry name" value="grpIintron_endo"/>
    <property type="match status" value="1"/>
</dbReference>
<dbReference type="SMART" id="SM00497">
    <property type="entry name" value="IENR1"/>
    <property type="match status" value="1"/>
</dbReference>
<sequence>MGFIYMLISPYEKSYIGQTTRPIEERFKEHQFPSSKCVAIYNAIQKYGWENFEKHWYECPDEELNDHEELMIEVLGTLAPSGYNLREGGGAGGKLSEETKQKISQAHTGKILSEETRGRMSKAKSGEKHPMHGKNATDETKKKMSASKSGAKNHMYGKIMSEETIEKMSASKSGAKNPNSKKVYQYDTNDAFVQSFVTCGEAAQSLNKSGSAISMCASGKRKLAYGFRWSYTEL</sequence>
<dbReference type="Pfam" id="PF01541">
    <property type="entry name" value="GIY-YIG"/>
    <property type="match status" value="1"/>
</dbReference>
<evidence type="ECO:0000259" key="6">
    <source>
        <dbReference type="PROSITE" id="PS50164"/>
    </source>
</evidence>
<evidence type="ECO:0000313" key="8">
    <source>
        <dbReference type="Proteomes" id="UP000202420"/>
    </source>
</evidence>
<feature type="region of interest" description="Disordered" evidence="5">
    <location>
        <begin position="104"/>
        <end position="150"/>
    </location>
</feature>
<dbReference type="KEGG" id="vg:5470383"/>
<keyword evidence="2" id="KW-0540">Nuclease</keyword>
<organism evidence="7 8">
    <name type="scientific">Chlorovirus heliozoae</name>
    <dbReference type="NCBI Taxonomy" id="322019"/>
    <lineage>
        <taxon>Viruses</taxon>
        <taxon>Varidnaviria</taxon>
        <taxon>Bamfordvirae</taxon>
        <taxon>Nucleocytoviricota</taxon>
        <taxon>Megaviricetes</taxon>
        <taxon>Algavirales</taxon>
        <taxon>Phycodnaviridae</taxon>
        <taxon>Chlorovirus</taxon>
    </lineage>
</organism>
<dbReference type="InterPro" id="IPR006350">
    <property type="entry name" value="Intron_endoG1"/>
</dbReference>
<keyword evidence="4" id="KW-0378">Hydrolase</keyword>
<dbReference type="InterPro" id="IPR003611">
    <property type="entry name" value="NUMOD3"/>
</dbReference>
<dbReference type="GO" id="GO:0004519">
    <property type="term" value="F:endonuclease activity"/>
    <property type="evidence" value="ECO:0007669"/>
    <property type="project" value="UniProtKB-KW"/>
</dbReference>
<dbReference type="GO" id="GO:0016787">
    <property type="term" value="F:hydrolase activity"/>
    <property type="evidence" value="ECO:0007669"/>
    <property type="project" value="UniProtKB-KW"/>
</dbReference>
<dbReference type="Gene3D" id="3.40.1440.10">
    <property type="entry name" value="GIY-YIG endonuclease"/>
    <property type="match status" value="1"/>
</dbReference>
<dbReference type="Pfam" id="PF07460">
    <property type="entry name" value="NUMOD3"/>
    <property type="match status" value="2"/>
</dbReference>
<protein>
    <submittedName>
        <fullName evidence="7">Uncharacterized protein Z633L</fullName>
    </submittedName>
</protein>
<dbReference type="InterPro" id="IPR003647">
    <property type="entry name" value="Intron_nuc_1_rpt"/>
</dbReference>
<dbReference type="Gene3D" id="1.10.10.10">
    <property type="entry name" value="Winged helix-like DNA-binding domain superfamily/Winged helix DNA-binding domain"/>
    <property type="match status" value="1"/>
</dbReference>
<evidence type="ECO:0000313" key="7">
    <source>
        <dbReference type="EMBL" id="ABT16767.1"/>
    </source>
</evidence>
<proteinExistence type="predicted"/>
<evidence type="ECO:0000256" key="5">
    <source>
        <dbReference type="SAM" id="MobiDB-lite"/>
    </source>
</evidence>
<gene>
    <name evidence="7" type="primary">Z633L</name>
    <name evidence="7" type="ORF">ATCV1_Z633L</name>
</gene>
<feature type="compositionally biased region" description="Basic and acidic residues" evidence="5">
    <location>
        <begin position="112"/>
        <end position="142"/>
    </location>
</feature>
<dbReference type="RefSeq" id="YP_001427114.1">
    <property type="nucleotide sequence ID" value="NC_008724.1"/>
</dbReference>
<name>A7K9P3_9PHYC</name>
<dbReference type="EMBL" id="EF101928">
    <property type="protein sequence ID" value="ABT16767.1"/>
    <property type="molecule type" value="Genomic_DNA"/>
</dbReference>
<dbReference type="CDD" id="cd10443">
    <property type="entry name" value="GIY-YIG_HE_Tlr8p_PBC-V_like"/>
    <property type="match status" value="1"/>
</dbReference>
<feature type="domain" description="GIY-YIG" evidence="6">
    <location>
        <begin position="1"/>
        <end position="85"/>
    </location>
</feature>
<dbReference type="InterPro" id="IPR035901">
    <property type="entry name" value="GIY-YIG_endonuc_sf"/>
</dbReference>
<dbReference type="SUPFAM" id="SSF64496">
    <property type="entry name" value="DNA-binding domain of intron-encoded endonucleases"/>
    <property type="match status" value="1"/>
</dbReference>
<dbReference type="InterPro" id="IPR000305">
    <property type="entry name" value="GIY-YIG_endonuc"/>
</dbReference>
<reference evidence="7 8" key="1">
    <citation type="submission" date="2006-09" db="EMBL/GenBank/DDBJ databases">
        <title>Sequence and annotation of the 288-kb ATCV-1 virus that infects an endosymbiotic Chlorella strain of the heliozoon Acanthocystis turfacea.</title>
        <authorList>
            <person name="Fitzgerald L.A."/>
            <person name="Graves M.V."/>
            <person name="Li X."/>
            <person name="Pfitzner A.J.P."/>
            <person name="Hartigan J."/>
            <person name="Van Etten J.L."/>
        </authorList>
    </citation>
    <scope>NUCLEOTIDE SEQUENCE [LARGE SCALE GENOMIC DNA]</scope>
    <source>
        <strain evidence="7 8">ATCV-1</strain>
    </source>
</reference>
<evidence type="ECO:0000256" key="2">
    <source>
        <dbReference type="ARBA" id="ARBA00022722"/>
    </source>
</evidence>
<dbReference type="SMART" id="SM00496">
    <property type="entry name" value="IENR2"/>
    <property type="match status" value="4"/>
</dbReference>
<dbReference type="Proteomes" id="UP000202420">
    <property type="component" value="Segment"/>
</dbReference>
<dbReference type="InterPro" id="IPR036388">
    <property type="entry name" value="WH-like_DNA-bd_sf"/>
</dbReference>
<evidence type="ECO:0000256" key="3">
    <source>
        <dbReference type="ARBA" id="ARBA00022759"/>
    </source>
</evidence>
<dbReference type="SUPFAM" id="SSF82771">
    <property type="entry name" value="GIY-YIG endonuclease"/>
    <property type="match status" value="1"/>
</dbReference>
<keyword evidence="3" id="KW-0255">Endonuclease</keyword>
<dbReference type="PROSITE" id="PS50164">
    <property type="entry name" value="GIY_YIG"/>
    <property type="match status" value="1"/>
</dbReference>
<dbReference type="Pfam" id="PF07453">
    <property type="entry name" value="NUMOD1"/>
    <property type="match status" value="1"/>
</dbReference>
<dbReference type="InterPro" id="IPR010896">
    <property type="entry name" value="NUMOD1"/>
</dbReference>
<dbReference type="OrthoDB" id="6261at10239"/>
<accession>A7K9P3</accession>
<evidence type="ECO:0000256" key="1">
    <source>
        <dbReference type="ARBA" id="ARBA00010045"/>
    </source>
</evidence>
<dbReference type="GeneID" id="5470383"/>
<comment type="similarity">
    <text evidence="1">To endonucleases of group I introns of fungi and phage.</text>
</comment>
<evidence type="ECO:0000256" key="4">
    <source>
        <dbReference type="ARBA" id="ARBA00022801"/>
    </source>
</evidence>
<dbReference type="GO" id="GO:0003677">
    <property type="term" value="F:DNA binding"/>
    <property type="evidence" value="ECO:0007669"/>
    <property type="project" value="InterPro"/>
</dbReference>
<dbReference type="SMART" id="SM00465">
    <property type="entry name" value="GIYc"/>
    <property type="match status" value="1"/>
</dbReference>